<evidence type="ECO:0000256" key="3">
    <source>
        <dbReference type="PROSITE-ProRule" id="PRU00176"/>
    </source>
</evidence>
<dbReference type="SMART" id="SM00360">
    <property type="entry name" value="RRM"/>
    <property type="match status" value="2"/>
</dbReference>
<feature type="compositionally biased region" description="Basic and acidic residues" evidence="4">
    <location>
        <begin position="443"/>
        <end position="453"/>
    </location>
</feature>
<dbReference type="HOGENOM" id="CLU_031131_0_0_1"/>
<feature type="domain" description="RRM" evidence="5">
    <location>
        <begin position="354"/>
        <end position="433"/>
    </location>
</feature>
<dbReference type="AlphaFoldDB" id="V9D2G9"/>
<evidence type="ECO:0000313" key="6">
    <source>
        <dbReference type="EMBL" id="ETI21070.1"/>
    </source>
</evidence>
<feature type="region of interest" description="Disordered" evidence="4">
    <location>
        <begin position="439"/>
        <end position="528"/>
    </location>
</feature>
<evidence type="ECO:0000256" key="2">
    <source>
        <dbReference type="ARBA" id="ARBA00022884"/>
    </source>
</evidence>
<dbReference type="Gene3D" id="3.30.70.330">
    <property type="match status" value="2"/>
</dbReference>
<evidence type="ECO:0000256" key="4">
    <source>
        <dbReference type="SAM" id="MobiDB-lite"/>
    </source>
</evidence>
<reference evidence="6 7" key="1">
    <citation type="submission" date="2013-03" db="EMBL/GenBank/DDBJ databases">
        <title>The Genome Sequence of Cladophialophora carrionii CBS 160.54.</title>
        <authorList>
            <consortium name="The Broad Institute Genomics Platform"/>
            <person name="Cuomo C."/>
            <person name="de Hoog S."/>
            <person name="Gorbushina A."/>
            <person name="Walker B."/>
            <person name="Young S.K."/>
            <person name="Zeng Q."/>
            <person name="Gargeya S."/>
            <person name="Fitzgerald M."/>
            <person name="Haas B."/>
            <person name="Abouelleil A."/>
            <person name="Allen A.W."/>
            <person name="Alvarado L."/>
            <person name="Arachchi H.M."/>
            <person name="Berlin A.M."/>
            <person name="Chapman S.B."/>
            <person name="Gainer-Dewar J."/>
            <person name="Goldberg J."/>
            <person name="Griggs A."/>
            <person name="Gujja S."/>
            <person name="Hansen M."/>
            <person name="Howarth C."/>
            <person name="Imamovic A."/>
            <person name="Ireland A."/>
            <person name="Larimer J."/>
            <person name="McCowan C."/>
            <person name="Murphy C."/>
            <person name="Pearson M."/>
            <person name="Poon T.W."/>
            <person name="Priest M."/>
            <person name="Roberts A."/>
            <person name="Saif S."/>
            <person name="Shea T."/>
            <person name="Sisk P."/>
            <person name="Sykes S."/>
            <person name="Wortman J."/>
            <person name="Nusbaum C."/>
            <person name="Birren B."/>
        </authorList>
    </citation>
    <scope>NUCLEOTIDE SEQUENCE [LARGE SCALE GENOMIC DNA]</scope>
    <source>
        <strain evidence="6 7">CBS 160.54</strain>
    </source>
</reference>
<organism evidence="6 7">
    <name type="scientific">Cladophialophora carrionii CBS 160.54</name>
    <dbReference type="NCBI Taxonomy" id="1279043"/>
    <lineage>
        <taxon>Eukaryota</taxon>
        <taxon>Fungi</taxon>
        <taxon>Dikarya</taxon>
        <taxon>Ascomycota</taxon>
        <taxon>Pezizomycotina</taxon>
        <taxon>Eurotiomycetes</taxon>
        <taxon>Chaetothyriomycetidae</taxon>
        <taxon>Chaetothyriales</taxon>
        <taxon>Herpotrichiellaceae</taxon>
        <taxon>Cladophialophora</taxon>
    </lineage>
</organism>
<dbReference type="OrthoDB" id="271725at2759"/>
<sequence length="605" mass="66398">MSEKPTSQTASSNAYAVYPQTRMPYTGAGYQQYSGGKSWSHSHCHELLSHHFTGMTMTNSNPLASMQNLKATLPSSGSADNDMNAVNRQGYNSPLMVLPSGQTVPLTNYYAQTQTSAGDATSQMPYVPTGMFPNFIGNTSMAPSTLAGYGWPYGMTPNLAGFDPARRGSWSSEDNAANNQAAALQVHSDYYNMPVPYMATGASASQHYIAGPIQPMKCQDNKSYEMVNLDELVNRDPPIPRAVPALWTNQEELSLAKCLQNPEGITNVYIRGFMPETTDEDLHRWASRFGEIESCKAIIEQDTGKCKGFGFVMYYSPAAAENCIRGFFHLGFQASYAQKSRNSRLKDLEDRNSTNIYCTGVPIEWNESDLAKHFAPYIAVSTKICRDAPSGVSKEVGFARFESREVAERVIREFHSVLNECDNVKLFLRFADTKAQKQLKQQSQERRTWRSREYSFSVEHTPSPTLSRLQNMNNHISPNGSYQSPAGGFTPATSVSPPELQGVTNNNKPVNQPIRSSSTAWPMQGGLQSITNTNTATVRTHPTGTAAPHPYIEVPPKATATIATVPDHGDANKSTKTPSPEKVTIKVEPASGKENYIAATPQSSK</sequence>
<dbReference type="Pfam" id="PF00076">
    <property type="entry name" value="RRM_1"/>
    <property type="match status" value="2"/>
</dbReference>
<dbReference type="GO" id="GO:0003723">
    <property type="term" value="F:RNA binding"/>
    <property type="evidence" value="ECO:0007669"/>
    <property type="project" value="UniProtKB-UniRule"/>
</dbReference>
<dbReference type="SUPFAM" id="SSF54928">
    <property type="entry name" value="RNA-binding domain, RBD"/>
    <property type="match status" value="2"/>
</dbReference>
<feature type="domain" description="RRM" evidence="5">
    <location>
        <begin position="266"/>
        <end position="350"/>
    </location>
</feature>
<dbReference type="VEuPathDB" id="FungiDB:G647_07414"/>
<dbReference type="InterPro" id="IPR035979">
    <property type="entry name" value="RBD_domain_sf"/>
</dbReference>
<keyword evidence="2 3" id="KW-0694">RNA-binding</keyword>
<accession>V9D2G9</accession>
<evidence type="ECO:0000259" key="5">
    <source>
        <dbReference type="PROSITE" id="PS50102"/>
    </source>
</evidence>
<dbReference type="RefSeq" id="XP_008729951.1">
    <property type="nucleotide sequence ID" value="XM_008731729.1"/>
</dbReference>
<feature type="region of interest" description="Disordered" evidence="4">
    <location>
        <begin position="558"/>
        <end position="605"/>
    </location>
</feature>
<evidence type="ECO:0000256" key="1">
    <source>
        <dbReference type="ARBA" id="ARBA00022737"/>
    </source>
</evidence>
<protein>
    <recommendedName>
        <fullName evidence="5">RRM domain-containing protein</fullName>
    </recommendedName>
</protein>
<feature type="compositionally biased region" description="Polar residues" evidence="4">
    <location>
        <begin position="491"/>
        <end position="528"/>
    </location>
</feature>
<dbReference type="InterPro" id="IPR000504">
    <property type="entry name" value="RRM_dom"/>
</dbReference>
<name>V9D2G9_9EURO</name>
<feature type="compositionally biased region" description="Polar residues" evidence="4">
    <location>
        <begin position="458"/>
        <end position="484"/>
    </location>
</feature>
<dbReference type="EMBL" id="KB822707">
    <property type="protein sequence ID" value="ETI21070.1"/>
    <property type="molecule type" value="Genomic_DNA"/>
</dbReference>
<dbReference type="PROSITE" id="PS50102">
    <property type="entry name" value="RRM"/>
    <property type="match status" value="2"/>
</dbReference>
<gene>
    <name evidence="6" type="ORF">G647_07414</name>
</gene>
<evidence type="ECO:0000313" key="7">
    <source>
        <dbReference type="Proteomes" id="UP000030678"/>
    </source>
</evidence>
<dbReference type="GeneID" id="19985907"/>
<keyword evidence="1" id="KW-0677">Repeat</keyword>
<dbReference type="InterPro" id="IPR012677">
    <property type="entry name" value="Nucleotide-bd_a/b_plait_sf"/>
</dbReference>
<proteinExistence type="predicted"/>
<dbReference type="Proteomes" id="UP000030678">
    <property type="component" value="Unassembled WGS sequence"/>
</dbReference>
<dbReference type="PANTHER" id="PTHR24012">
    <property type="entry name" value="RNA BINDING PROTEIN"/>
    <property type="match status" value="1"/>
</dbReference>